<dbReference type="CDD" id="cd00081">
    <property type="entry name" value="Hint"/>
    <property type="match status" value="1"/>
</dbReference>
<dbReference type="SMART" id="SM00912">
    <property type="entry name" value="Haemagg_act"/>
    <property type="match status" value="1"/>
</dbReference>
<organism evidence="5 6">
    <name type="scientific">Pseudomonas muyukensis</name>
    <dbReference type="NCBI Taxonomy" id="2842357"/>
    <lineage>
        <taxon>Bacteria</taxon>
        <taxon>Pseudomonadati</taxon>
        <taxon>Pseudomonadota</taxon>
        <taxon>Gammaproteobacteria</taxon>
        <taxon>Pseudomonadales</taxon>
        <taxon>Pseudomonadaceae</taxon>
        <taxon>Pseudomonas</taxon>
    </lineage>
</organism>
<feature type="compositionally biased region" description="Polar residues" evidence="1">
    <location>
        <begin position="3564"/>
        <end position="3576"/>
    </location>
</feature>
<dbReference type="InterPro" id="IPR003587">
    <property type="entry name" value="Hint_dom_N"/>
</dbReference>
<dbReference type="InterPro" id="IPR008638">
    <property type="entry name" value="FhaB/CdiA-like_TPS"/>
</dbReference>
<sequence>MDIRTPLNQCIALIVAGVLFLNPIVATAAQLTVDAAANANTSINQAGNGVPIVNIATPNGSGLSTNTFRDYNVGSNGLILNNATSKTQSTQLGGIIIGNPNLRGQAAQVILNQVTGGNRSTLQGYTEVAGQAARVIVANPHGITCKGCGFINTPRATLTTGKPIMDGERLDRFQVDGGDIAIEGDALNARNLDQFDLITRSAKLNTELHARQLNIVTGRNDVQADTLQATPRAEDGSAKPLLAIDSAALGGMYANTIRLVGTEQGVGVKLAGNMAATTGDIQVDANGKVTLAQTSSAGNLKIAAQSTELTGKTYAAGSATVRVRDEVSVGQSLAARDSITVAGAQIDNQGIIEAGVEPDNTRNAHGDVTLTGQSLRNRGSVVANRTLEATASTLLDNQGGTVKGRATTLTAGQLDNRKGQVLADDTLTVNAGTLDNRDQGLLQGKGQAVVDVSANLDNRGGRLVGQGGLQVTATRLDNRDKGLVGSDRQAKLTTHALLDNQGGGKLSADRLDITTAGLLNGGGQLLGGDVLINASADIDNRLGLVSAKRLLDLKAVALDNSGKGNLRSDGTLGIKVATLDNRDNGLLSSLGDLTLHGSERLDNRGGLVLADRSLTVTGGHFDNRDKGAATTQGKARIDVASLANSDAGHLQSDGRLELVAGKVDNERLGNITAKGDLEAHLGTLNHQGGSLTSLGSLLLTADTLDNQQGGKIGATTVADISAARILNQQGEISSTGKVILNASQLLDNQGGKVIGDRGLTLTVQRLLNQNKGLLSGYDRLSLHGTELLNNGGKLSSHTHIDVTLDGQLDNSDAGLIVSDASVTLNTGTLLNRQGGKVSANAALDLTSQDLLDNQGGTLVSNAGLLLKAARLDNSHLGVISAQQHAELRSGAIDNSAKGNIGAGSLLLVATQLDNYGYGRISAAGQIDATLTGLDQNDHGQLVSETGIDLDLQHGRLVNRNGGLLRSPGSLLLRQMGVVDNRDAGEISSNQGFSLVASRLDNRGGRVVSSQDLTLRIAGVLDNSLKGVLSASHDLEVGAGSLDNYSGGSLASGRTLKATIDGQLDNHDEGILSAVGGLTVTSASLLNAERGLLSGNTGVTVTTGQLDNHQGGQLISQAALTVDSSELDNRGGALSSKQAMKLTTGELRNGADALLRGGRIHSDGALTLVAAQVDSSQGGEISAKGDLLLRVSALIQRQGRLIGEQKLDLDLNGGDLQNQGGLISANGPLNIQNLRKLDNSAGEITSQQSYQLLAQRIDNQQGRILSDGQLTVEAPLLDNSAKGLISGAQGLLAKGVDLNNSGEGTLSSKDGDLTVTLAGTLDNRELGALVSKGHQQISAASLHNSKGIVSSEQAITLSVSDQLDNSGGGLISATGDLAFDQDGTVIDNQGGQVNGQAITVTGKRLENAKGQLTSRALLELTLAEALVNTDGARLVSGADLLLNTGRVANNGGKLISHGLLRVDATTLDNSLGGNLASQQNLVLRLGGDLLNGQDGLLFSEHGKLDIHANALDNQAGTLKSQGGIEVRLDKALNNHGGRLESQAGGLELHAASLDNGGSGMLSAAKGLFKGVFAGLFDNGGGTTQAQSVDIKADTRVNNQGGYLSALGGDNQLVSAEFDNRGGGLYAAGLLHLQGQQLFNQSGKIGAGRIDFGLDGALYNGLGQLESEGDLLLRASELDNRTGNLRALGKTGTSRFIIAGNLLNDNGVLATANHDLDLQIGGLSNSGGQLLHTGLGTFGLASDKVTQAGGVLHTDGLLSIGAASWTNSSVLQARRLELDIGRFVQTASGKLLAVESFKGRGGDWSNDGLLASDGSLQLDLTGNYDGNGRLTSLGTLGLSATDIRLANSASLAAGASGVVTARNLLSNDGRLTALDGLTVNAASLENRGTLGGAAAVTLTANNLSNQRGLVFSGNDMTLRVGSLSNYYGDIYSLGGLDLAGNGSARAVLLDNISASMESAASMTLAVDTLLNRKEHLSSKQKLVAGYVNVYSDDRCKGKGCELYFSATESWQDVIDQDSPTAFITTGGKLNFAGDAFRNHYSSVSAAGDIAINTAVFENKGAGGGEQRNLTASMYTRDRGQYNAFINAKNQFNQNPGSLTLDQVMAASGYPHASIYNVIDNKTPIAGAVVAPAVVQSAGAVTINATQRIDNSVVRVNQAGAGTINARGDATADARQAQTQVRALNPQLPPDLAQRQVNPVTLPSFSLPQGSNGLFRISSQAGQAAVSGDALGATADRTQAGSGTFIAPLATTSGADSRAAQALGADAAASAQGAVAGSGVALGGLAAGVKLVQGVPERGVPNVAHKYLVETNPVLTDLKQFLSSDYMLGQLDVKPDQAIKRLGDGLYEQRLIREAVVARTGQRYIDGMTSDETLFRYLMDNAIASKDKLSLSVGVSLSAEQVAALTHDIVWMEQVEVNGEKVLAPVLYLAHANGRVAPNGALIQGRDVNLISGGELVNVGTLRASNNLAVSASNIGNAGLMEAGGRLDMLATESIRNAQGGIIAGREVSLTALTGDVINERSVTRLEGSAGGEHVTKDLVDTAARIEAANNLTITAGQDIGIVGGAVQAGGNIDMDAGRDLIIASQEGVDSHEYQRRRVSGHDTSITQYGSEVKAGGNLTATAGQDLSIVASEIEARRDLALQAGRDVTLAAAANEEHSYAKGKKGKTKYERQEDDVEQQSAEVKAGGDLTIDAGRDLRMVASKASAGDEAYLVAGDKLELLAANDSQYSLYDMNKKGGWGSKKTQRDEVTDVKAVGSAITSGGDLTLESGGDQLYQGAKLASGADLTIDSGGSVTFEAVKDMHQESHEKSKGDLAWNSMKGKGSTDETLRQSQLTANGDLVIKAVDGLKVDVKHVDQATISQSIDAMVAADPQLAWLKEVEKRGDVDWRQVKEVHDSFKYSHSGLGAGAQIVIAIIVTYLTAGAAGAMIGNATGAVAGSGSALAASGTATASAVANGAVVGSTVSAGWANVALSSIATAATNNAVVSGINNRGNLGAVFKDVTSSSSLKGYATGAITAGVTAAYLNDAFGISAEDLNKPTFGFDLSKLSGFGKFAGYTGSQAAIGAVAKSALEGSSLGSNLTDAGKTFVGNALSAAIYKRLGDKLYFEGLPTKTVAHALVGGLIAEAAGGDFRTGAIAAGANEAFVATVGEHIFPGESHEQLLTMTSQLLGLTVAAGLGADEKGQQVAGWVAQNATQYNNLDHPTAERMLGELKACRATKQCTAGRIQDIVDRYESISIARSKAMDDCKTRACAQGLVDSAIVIDSPVAKELIAFFRNQGYDTVGLLNGNPGQHLMPSMNPAGTGGLFVPDKDLFTAKLIKEGWLTPAEQAGLQRWDTETSWLDNAAGRKLTIQEKATLITELGTTGALAIMAGGRGAVAATGGGKGKSGEGKVSPGEGAKVPPCPRCFAAGTLVATPDGDRAIETLKVGDLVWTKPEHGGKPFAAAITATHERDDQPIYRLALESTRTDGAVRSETLLVTPSHPFYVPAKRDFVQMGELRQGDLLQSLADGEGEGTSTRVVSARLYKPVGKTFNLTVDVGHTFYVGDLRTWVHNTGGPCDIPVGTKSSSGGEQTSGKFKNLYPNDPVTPGPRYELVKTEGGYKYRVPGGMRTPKGKYDFIQVDGKIYIAPPRDNVVSGHLSLSKGGEVDFAGQIHFSQKGGLKNWDNHSGHYQPPAGAAPIVKLPQDIFKMYE</sequence>
<evidence type="ECO:0000313" key="6">
    <source>
        <dbReference type="Proteomes" id="UP001047646"/>
    </source>
</evidence>
<dbReference type="InterPro" id="IPR006915">
    <property type="entry name" value="DUF637_hemagglutn_put"/>
</dbReference>
<evidence type="ECO:0000256" key="2">
    <source>
        <dbReference type="SAM" id="SignalP"/>
    </source>
</evidence>
<keyword evidence="2" id="KW-0732">Signal</keyword>
<dbReference type="NCBIfam" id="TIGR01731">
    <property type="entry name" value="fil_hemag_20aa"/>
    <property type="match status" value="36"/>
</dbReference>
<feature type="domain" description="Filamentous haemagglutinin FhaB/tRNA nuclease CdiA-like TPS" evidence="4">
    <location>
        <begin position="47"/>
        <end position="168"/>
    </location>
</feature>
<dbReference type="Pfam" id="PF04830">
    <property type="entry name" value="DUF637"/>
    <property type="match status" value="1"/>
</dbReference>
<dbReference type="PROSITE" id="PS50817">
    <property type="entry name" value="INTEIN_N_TER"/>
    <property type="match status" value="1"/>
</dbReference>
<dbReference type="NCBIfam" id="TIGR01901">
    <property type="entry name" value="adhes_NPXG"/>
    <property type="match status" value="1"/>
</dbReference>
<evidence type="ECO:0000259" key="3">
    <source>
        <dbReference type="SMART" id="SM00306"/>
    </source>
</evidence>
<gene>
    <name evidence="5" type="ORF">KSS95_19640</name>
</gene>
<protein>
    <submittedName>
        <fullName evidence="5">DUF637 domain-containing protein</fullName>
    </submittedName>
</protein>
<feature type="region of interest" description="Disordered" evidence="1">
    <location>
        <begin position="2657"/>
        <end position="2679"/>
    </location>
</feature>
<dbReference type="Pfam" id="PF05594">
    <property type="entry name" value="Fil_haemagg"/>
    <property type="match status" value="13"/>
</dbReference>
<dbReference type="SMART" id="SM00306">
    <property type="entry name" value="HintN"/>
    <property type="match status" value="1"/>
</dbReference>
<dbReference type="InterPro" id="IPR010069">
    <property type="entry name" value="CdiA_FHA1_rpt"/>
</dbReference>
<keyword evidence="6" id="KW-1185">Reference proteome</keyword>
<accession>A0ABX8M7X4</accession>
<dbReference type="InterPro" id="IPR006141">
    <property type="entry name" value="Intein_N"/>
</dbReference>
<evidence type="ECO:0000259" key="4">
    <source>
        <dbReference type="SMART" id="SM00912"/>
    </source>
</evidence>
<feature type="region of interest" description="Disordered" evidence="1">
    <location>
        <begin position="2804"/>
        <end position="2825"/>
    </location>
</feature>
<reference evidence="5" key="1">
    <citation type="journal article" date="2021" name="Microorganisms">
        <title>The Ever-Expanding Pseudomonas Genus: Description of 43 New Species and Partition of the Pseudomonas putida Group.</title>
        <authorList>
            <person name="Girard L."/>
            <person name="Lood C."/>
            <person name="Hofte M."/>
            <person name="Vandamme P."/>
            <person name="Rokni-Zadeh H."/>
            <person name="van Noort V."/>
            <person name="Lavigne R."/>
            <person name="De Mot R."/>
        </authorList>
    </citation>
    <scope>NUCLEOTIDE SEQUENCE</scope>
    <source>
        <strain evidence="5">COW39</strain>
    </source>
</reference>
<dbReference type="EMBL" id="CP077073">
    <property type="protein sequence ID" value="QXH34344.1"/>
    <property type="molecule type" value="Genomic_DNA"/>
</dbReference>
<proteinExistence type="predicted"/>
<dbReference type="InterPro" id="IPR025157">
    <property type="entry name" value="Hemagglutinin_rpt"/>
</dbReference>
<feature type="region of interest" description="Disordered" evidence="1">
    <location>
        <begin position="3564"/>
        <end position="3583"/>
    </location>
</feature>
<dbReference type="Proteomes" id="UP001047646">
    <property type="component" value="Chromosome"/>
</dbReference>
<dbReference type="Pfam" id="PF07591">
    <property type="entry name" value="PT-HINT"/>
    <property type="match status" value="1"/>
</dbReference>
<feature type="signal peptide" evidence="2">
    <location>
        <begin position="1"/>
        <end position="28"/>
    </location>
</feature>
<feature type="chain" id="PRO_5045580946" evidence="2">
    <location>
        <begin position="29"/>
        <end position="3692"/>
    </location>
</feature>
<evidence type="ECO:0000313" key="5">
    <source>
        <dbReference type="EMBL" id="QXH34344.1"/>
    </source>
</evidence>
<feature type="domain" description="Hint" evidence="3">
    <location>
        <begin position="3404"/>
        <end position="3508"/>
    </location>
</feature>
<dbReference type="Pfam" id="PF13332">
    <property type="entry name" value="Fil_haemagg_2"/>
    <property type="match status" value="3"/>
</dbReference>
<name>A0ABX8M7X4_9PSED</name>
<dbReference type="InterPro" id="IPR008619">
    <property type="entry name" value="Filamentous_hemagglutn_rpt"/>
</dbReference>
<evidence type="ECO:0000256" key="1">
    <source>
        <dbReference type="SAM" id="MobiDB-lite"/>
    </source>
</evidence>
<dbReference type="RefSeq" id="WP_217848877.1">
    <property type="nucleotide sequence ID" value="NZ_CP077073.1"/>
</dbReference>
<dbReference type="Pfam" id="PF05860">
    <property type="entry name" value="TPS"/>
    <property type="match status" value="1"/>
</dbReference>